<dbReference type="GO" id="GO:0070939">
    <property type="term" value="C:Dsl1/NZR complex"/>
    <property type="evidence" value="ECO:0007669"/>
    <property type="project" value="InterPro"/>
</dbReference>
<dbReference type="EMBL" id="MVGT01001150">
    <property type="protein sequence ID" value="OVA13332.1"/>
    <property type="molecule type" value="Genomic_DNA"/>
</dbReference>
<dbReference type="PANTHER" id="PTHR13520">
    <property type="entry name" value="RAD50-INTERACTING PROTEIN 1 RINT-1"/>
    <property type="match status" value="1"/>
</dbReference>
<proteinExistence type="predicted"/>
<dbReference type="FunCoup" id="A0A200QSC0">
    <property type="interactions" value="3497"/>
</dbReference>
<accession>A0A200QSC0</accession>
<gene>
    <name evidence="1" type="ORF">BVC80_285g53</name>
</gene>
<keyword evidence="2" id="KW-1185">Reference proteome</keyword>
<reference evidence="1 2" key="1">
    <citation type="journal article" date="2017" name="Mol. Plant">
        <title>The Genome of Medicinal Plant Macleaya cordata Provides New Insights into Benzylisoquinoline Alkaloids Metabolism.</title>
        <authorList>
            <person name="Liu X."/>
            <person name="Liu Y."/>
            <person name="Huang P."/>
            <person name="Ma Y."/>
            <person name="Qing Z."/>
            <person name="Tang Q."/>
            <person name="Cao H."/>
            <person name="Cheng P."/>
            <person name="Zheng Y."/>
            <person name="Yuan Z."/>
            <person name="Zhou Y."/>
            <person name="Liu J."/>
            <person name="Tang Z."/>
            <person name="Zhuo Y."/>
            <person name="Zhang Y."/>
            <person name="Yu L."/>
            <person name="Huang J."/>
            <person name="Yang P."/>
            <person name="Peng Q."/>
            <person name="Zhang J."/>
            <person name="Jiang W."/>
            <person name="Zhang Z."/>
            <person name="Lin K."/>
            <person name="Ro D.K."/>
            <person name="Chen X."/>
            <person name="Xiong X."/>
            <person name="Shang Y."/>
            <person name="Huang S."/>
            <person name="Zeng J."/>
        </authorList>
    </citation>
    <scope>NUCLEOTIDE SEQUENCE [LARGE SCALE GENOMIC DNA]</scope>
    <source>
        <strain evidence="2">cv. BLH2017</strain>
        <tissue evidence="1">Root</tissue>
    </source>
</reference>
<dbReference type="STRING" id="56857.A0A200QSC0"/>
<organism evidence="1 2">
    <name type="scientific">Macleaya cordata</name>
    <name type="common">Five-seeded plume-poppy</name>
    <name type="synonym">Bocconia cordata</name>
    <dbReference type="NCBI Taxonomy" id="56857"/>
    <lineage>
        <taxon>Eukaryota</taxon>
        <taxon>Viridiplantae</taxon>
        <taxon>Streptophyta</taxon>
        <taxon>Embryophyta</taxon>
        <taxon>Tracheophyta</taxon>
        <taxon>Spermatophyta</taxon>
        <taxon>Magnoliopsida</taxon>
        <taxon>Ranunculales</taxon>
        <taxon>Papaveraceae</taxon>
        <taxon>Papaveroideae</taxon>
        <taxon>Macleaya</taxon>
    </lineage>
</organism>
<dbReference type="Proteomes" id="UP000195402">
    <property type="component" value="Unassembled WGS sequence"/>
</dbReference>
<comment type="caution">
    <text evidence="1">The sequence shown here is derived from an EMBL/GenBank/DDBJ whole genome shotgun (WGS) entry which is preliminary data.</text>
</comment>
<dbReference type="OMA" id="FRTGWVE"/>
<dbReference type="PANTHER" id="PTHR13520:SF1">
    <property type="entry name" value="RINT1-LIKE PROTEIN MAG2"/>
    <property type="match status" value="1"/>
</dbReference>
<dbReference type="InParanoid" id="A0A200QSC0"/>
<dbReference type="AlphaFoldDB" id="A0A200QSC0"/>
<dbReference type="InterPro" id="IPR007528">
    <property type="entry name" value="RINT1_Tip20"/>
</dbReference>
<dbReference type="Pfam" id="PF04437">
    <property type="entry name" value="RINT1_TIP1"/>
    <property type="match status" value="1"/>
</dbReference>
<dbReference type="GO" id="GO:0060628">
    <property type="term" value="P:regulation of ER to Golgi vesicle-mediated transport"/>
    <property type="evidence" value="ECO:0007669"/>
    <property type="project" value="TreeGrafter"/>
</dbReference>
<dbReference type="GO" id="GO:0006888">
    <property type="term" value="P:endoplasmic reticulum to Golgi vesicle-mediated transport"/>
    <property type="evidence" value="ECO:0007669"/>
    <property type="project" value="InterPro"/>
</dbReference>
<protein>
    <submittedName>
        <fullName evidence="1">RINT-1/TIP-1</fullName>
    </submittedName>
</protein>
<sequence length="808" mass="91143">MESVDHLPQLSDISRSSLSFLGEKFQKRDDLLKAPDLVSQLQKQCSDLDQSLNDLNHTLEKSIVAFASHSERLGGLFDVINVKLTDLRSSTSISESFRDGKEGEELGRVKQILGDELPALAKEVARVETVRIYAETALKLDTLVGDIEDAVSSTMTGKLKKLPSGANSEETRLLAIKSLKLTEDILTSVAKSRPQWTRLVSAVDHRVDRALAVLRPQAIADHRALLASLGWPPSLSNLNSKNVNTGKSSVVLNPLFTMQGDLKNQYCENFLALCSLQELQSRRKSRQLEGHYREVAMRQPLWAIEELVNPISLASERHFKKWVEKPEFIFALVYKITRDFVDSMDELLQPLVDKARLVGYSCREEWISAMVTSLLMYLAKEIFPIYVGQLEEDGVTGVPLQARISWLHLIDLMISFDKRVQSLVADSGVLNSVRDDESFRRISSMAIFCDRPDWLELWAEIELGDTLNKLRPEMEDGRNWKMKVQGALLVSGSEGYKSPAIAGAVLRHLSAMIDRCRPLPSILLRARFIRLAGAPILREFLDCLLHKCQEAEGLTALADDDALIKVTNSINAARYCESVMKDWCEDLFFLEMTLDQDNEVGIGAGDNISGIGMNGGLRGGIFYEEIEKLEEFRKEWTEKISTVVLRGFDARCRDYMKNKKQWQEKGEEGWNVSKLFVGALDYLQGKISKLEEGLNEIDFVIAWRNLASAVDRLLFNGILMSNAKFYNGGVERFGGDSEVLFGVFGAWCLRPEGFFPKVSEGLKLLRMEEDQLKVGMEGGMERWLKEKRIRHLGVSEAEKIVKNRVFMS</sequence>
<dbReference type="GO" id="GO:0006890">
    <property type="term" value="P:retrograde vesicle-mediated transport, Golgi to endoplasmic reticulum"/>
    <property type="evidence" value="ECO:0007669"/>
    <property type="project" value="InterPro"/>
</dbReference>
<evidence type="ECO:0000313" key="2">
    <source>
        <dbReference type="Proteomes" id="UP000195402"/>
    </source>
</evidence>
<dbReference type="PROSITE" id="PS51386">
    <property type="entry name" value="RINT1_TIP20"/>
    <property type="match status" value="1"/>
</dbReference>
<name>A0A200QSC0_MACCD</name>
<evidence type="ECO:0000313" key="1">
    <source>
        <dbReference type="EMBL" id="OVA13332.1"/>
    </source>
</evidence>
<dbReference type="OrthoDB" id="2189254at2759"/>